<accession>A0A8N1S8L5</accession>
<evidence type="ECO:0000256" key="1">
    <source>
        <dbReference type="SAM" id="SignalP"/>
    </source>
</evidence>
<keyword evidence="3" id="KW-1185">Reference proteome</keyword>
<dbReference type="GO" id="GO:0070006">
    <property type="term" value="F:metalloaminopeptidase activity"/>
    <property type="evidence" value="ECO:0007669"/>
    <property type="project" value="TreeGrafter"/>
</dbReference>
<dbReference type="OrthoDB" id="7555329at2759"/>
<dbReference type="Gene3D" id="2.60.40.1730">
    <property type="entry name" value="tricorn interacting facor f3 domain"/>
    <property type="match status" value="1"/>
</dbReference>
<sequence>MNDMGLIKLLLYGSLILNYVRAIVDSKGTESTSINPMDTNDTINTETAVNFRLPHYIVPKQYDVELALDTEKDIIYGICNISIAIYKVTSNISFHSMNLNIIECTLSQRDNINKKTYRSHHISHIHDLQIIILNFPYLIFPGNYILNITFTSVISNDVGGFVKIPYINTNKNKKWLIATDNSATGMRHLFPCWDEPRIKAKFNISIKHFKHYEAFSNTAPIYKSHKNLKYKYNDFFQKNRK</sequence>
<evidence type="ECO:0000259" key="2">
    <source>
        <dbReference type="Pfam" id="PF17900"/>
    </source>
</evidence>
<dbReference type="GO" id="GO:0008270">
    <property type="term" value="F:zinc ion binding"/>
    <property type="evidence" value="ECO:0007669"/>
    <property type="project" value="TreeGrafter"/>
</dbReference>
<evidence type="ECO:0000313" key="4">
    <source>
        <dbReference type="RefSeq" id="XP_025075165.1"/>
    </source>
</evidence>
<feature type="domain" description="Aminopeptidase N-like N-terminal" evidence="2">
    <location>
        <begin position="58"/>
        <end position="239"/>
    </location>
</feature>
<dbReference type="InterPro" id="IPR050344">
    <property type="entry name" value="Peptidase_M1_aminopeptidases"/>
</dbReference>
<dbReference type="GeneID" id="112552919"/>
<keyword evidence="1" id="KW-0732">Signal</keyword>
<dbReference type="InterPro" id="IPR042097">
    <property type="entry name" value="Aminopeptidase_N-like_N_sf"/>
</dbReference>
<dbReference type="AlphaFoldDB" id="A0A8N1S8L5"/>
<dbReference type="GO" id="GO:0005615">
    <property type="term" value="C:extracellular space"/>
    <property type="evidence" value="ECO:0007669"/>
    <property type="project" value="TreeGrafter"/>
</dbReference>
<dbReference type="InterPro" id="IPR045357">
    <property type="entry name" value="Aminopeptidase_N-like_N"/>
</dbReference>
<name>A0A8N1S8L5_9HYME</name>
<proteinExistence type="predicted"/>
<dbReference type="GO" id="GO:0006508">
    <property type="term" value="P:proteolysis"/>
    <property type="evidence" value="ECO:0007669"/>
    <property type="project" value="TreeGrafter"/>
</dbReference>
<dbReference type="GO" id="GO:0043171">
    <property type="term" value="P:peptide catabolic process"/>
    <property type="evidence" value="ECO:0007669"/>
    <property type="project" value="TreeGrafter"/>
</dbReference>
<dbReference type="Proteomes" id="UP000504615">
    <property type="component" value="Unplaced"/>
</dbReference>
<evidence type="ECO:0000313" key="3">
    <source>
        <dbReference type="Proteomes" id="UP000504615"/>
    </source>
</evidence>
<dbReference type="GO" id="GO:0005737">
    <property type="term" value="C:cytoplasm"/>
    <property type="evidence" value="ECO:0007669"/>
    <property type="project" value="TreeGrafter"/>
</dbReference>
<organism evidence="3 4">
    <name type="scientific">Pogonomyrmex barbatus</name>
    <name type="common">red harvester ant</name>
    <dbReference type="NCBI Taxonomy" id="144034"/>
    <lineage>
        <taxon>Eukaryota</taxon>
        <taxon>Metazoa</taxon>
        <taxon>Ecdysozoa</taxon>
        <taxon>Arthropoda</taxon>
        <taxon>Hexapoda</taxon>
        <taxon>Insecta</taxon>
        <taxon>Pterygota</taxon>
        <taxon>Neoptera</taxon>
        <taxon>Endopterygota</taxon>
        <taxon>Hymenoptera</taxon>
        <taxon>Apocrita</taxon>
        <taxon>Aculeata</taxon>
        <taxon>Formicoidea</taxon>
        <taxon>Formicidae</taxon>
        <taxon>Myrmicinae</taxon>
        <taxon>Pogonomyrmex</taxon>
    </lineage>
</organism>
<dbReference type="SUPFAM" id="SSF63737">
    <property type="entry name" value="Leukotriene A4 hydrolase N-terminal domain"/>
    <property type="match status" value="1"/>
</dbReference>
<feature type="chain" id="PRO_5035431700" evidence="1">
    <location>
        <begin position="23"/>
        <end position="241"/>
    </location>
</feature>
<gene>
    <name evidence="4" type="primary">LOC112552919</name>
</gene>
<protein>
    <submittedName>
        <fullName evidence="4">Aminopeptidase 1-like</fullName>
    </submittedName>
</protein>
<dbReference type="Pfam" id="PF17900">
    <property type="entry name" value="Peptidase_M1_N"/>
    <property type="match status" value="1"/>
</dbReference>
<dbReference type="PANTHER" id="PTHR11533:SF299">
    <property type="entry name" value="AMINOPEPTIDASE"/>
    <property type="match status" value="1"/>
</dbReference>
<dbReference type="RefSeq" id="XP_025075165.1">
    <property type="nucleotide sequence ID" value="XM_025219380.1"/>
</dbReference>
<dbReference type="GO" id="GO:0016020">
    <property type="term" value="C:membrane"/>
    <property type="evidence" value="ECO:0007669"/>
    <property type="project" value="TreeGrafter"/>
</dbReference>
<dbReference type="GO" id="GO:0042277">
    <property type="term" value="F:peptide binding"/>
    <property type="evidence" value="ECO:0007669"/>
    <property type="project" value="TreeGrafter"/>
</dbReference>
<dbReference type="PANTHER" id="PTHR11533">
    <property type="entry name" value="PROTEASE M1 ZINC METALLOPROTEASE"/>
    <property type="match status" value="1"/>
</dbReference>
<reference evidence="4" key="1">
    <citation type="submission" date="2025-08" db="UniProtKB">
        <authorList>
            <consortium name="RefSeq"/>
        </authorList>
    </citation>
    <scope>IDENTIFICATION</scope>
</reference>
<feature type="signal peptide" evidence="1">
    <location>
        <begin position="1"/>
        <end position="22"/>
    </location>
</feature>